<keyword evidence="1" id="KW-0496">Mitochondrion</keyword>
<dbReference type="SMART" id="SM00577">
    <property type="entry name" value="CPDc"/>
    <property type="match status" value="1"/>
</dbReference>
<comment type="subcellular location">
    <subcellularLocation>
        <location evidence="1">Mitochondrion inner membrane</location>
        <topology evidence="1">Single-pass membrane protein</topology>
    </subcellularLocation>
</comment>
<keyword evidence="1" id="KW-0811">Translocation</keyword>
<dbReference type="Proteomes" id="UP000076580">
    <property type="component" value="Chromosome 02"/>
</dbReference>
<dbReference type="Gene3D" id="3.40.50.1000">
    <property type="entry name" value="HAD superfamily/HAD-like"/>
    <property type="match status" value="1"/>
</dbReference>
<dbReference type="AlphaFoldDB" id="A0A151GI95"/>
<comment type="subunit">
    <text evidence="1">Component of the TIM23 complex.</text>
</comment>
<keyword evidence="1" id="KW-0813">Transport</keyword>
<keyword evidence="1" id="KW-0809">Transit peptide</keyword>
<dbReference type="InterPro" id="IPR004274">
    <property type="entry name" value="FCP1_dom"/>
</dbReference>
<comment type="caution">
    <text evidence="4">The sequence shown here is derived from an EMBL/GenBank/DDBJ whole genome shotgun (WGS) entry which is preliminary data.</text>
</comment>
<dbReference type="InParanoid" id="A0A151GI95"/>
<dbReference type="EMBL" id="LAYC01000002">
    <property type="protein sequence ID" value="KYK56808.1"/>
    <property type="molecule type" value="Genomic_DNA"/>
</dbReference>
<organism evidence="4 5">
    <name type="scientific">Drechmeria coniospora</name>
    <name type="common">Nematophagous fungus</name>
    <name type="synonym">Meria coniospora</name>
    <dbReference type="NCBI Taxonomy" id="98403"/>
    <lineage>
        <taxon>Eukaryota</taxon>
        <taxon>Fungi</taxon>
        <taxon>Dikarya</taxon>
        <taxon>Ascomycota</taxon>
        <taxon>Pezizomycotina</taxon>
        <taxon>Sordariomycetes</taxon>
        <taxon>Hypocreomycetidae</taxon>
        <taxon>Hypocreales</taxon>
        <taxon>Ophiocordycipitaceae</taxon>
        <taxon>Drechmeria</taxon>
    </lineage>
</organism>
<dbReference type="RefSeq" id="XP_040656160.1">
    <property type="nucleotide sequence ID" value="XM_040801127.1"/>
</dbReference>
<evidence type="ECO:0000313" key="4">
    <source>
        <dbReference type="EMBL" id="KYK56808.1"/>
    </source>
</evidence>
<dbReference type="STRING" id="98403.A0A151GI95"/>
<dbReference type="GO" id="GO:0005744">
    <property type="term" value="C:TIM23 mitochondrial import inner membrane translocase complex"/>
    <property type="evidence" value="ECO:0007669"/>
    <property type="project" value="UniProtKB-UniRule"/>
</dbReference>
<evidence type="ECO:0000256" key="2">
    <source>
        <dbReference type="SAM" id="MobiDB-lite"/>
    </source>
</evidence>
<keyword evidence="5" id="KW-1185">Reference proteome</keyword>
<evidence type="ECO:0000259" key="3">
    <source>
        <dbReference type="PROSITE" id="PS50969"/>
    </source>
</evidence>
<dbReference type="InterPro" id="IPR036412">
    <property type="entry name" value="HAD-like_sf"/>
</dbReference>
<gene>
    <name evidence="4" type="ORF">DCS_03814</name>
</gene>
<name>A0A151GI95_DRECN</name>
<dbReference type="PROSITE" id="PS50969">
    <property type="entry name" value="FCP1"/>
    <property type="match status" value="1"/>
</dbReference>
<comment type="similarity">
    <text evidence="1">Belongs to the TIM50 family.</text>
</comment>
<dbReference type="GeneID" id="63716457"/>
<evidence type="ECO:0000313" key="5">
    <source>
        <dbReference type="Proteomes" id="UP000076580"/>
    </source>
</evidence>
<dbReference type="InterPro" id="IPR023214">
    <property type="entry name" value="HAD_sf"/>
</dbReference>
<dbReference type="GO" id="GO:0015031">
    <property type="term" value="P:protein transport"/>
    <property type="evidence" value="ECO:0007669"/>
    <property type="project" value="UniProtKB-KW"/>
</dbReference>
<protein>
    <recommendedName>
        <fullName evidence="1">Mitochondrial import inner membrane translocase subunit TIM50</fullName>
    </recommendedName>
</protein>
<dbReference type="PANTHER" id="PTHR12210">
    <property type="entry name" value="DULLARD PROTEIN PHOSPHATASE"/>
    <property type="match status" value="1"/>
</dbReference>
<evidence type="ECO:0000256" key="1">
    <source>
        <dbReference type="RuleBase" id="RU365079"/>
    </source>
</evidence>
<feature type="region of interest" description="Disordered" evidence="2">
    <location>
        <begin position="54"/>
        <end position="86"/>
    </location>
</feature>
<sequence>MNSHKDANDRRKGEDLWKTLVAAAKESRDQKLAQSQLQQRLQQQMDEQIAIPYDLTEAPPPNSSTGPAAALPTRKGRGRKTKTAPVATAAVTPTQGDAGTGQLPTNAVVSLPATSKKAAGNERTAPSLASGGIPNPTPAYLLQSLAPPIAMPAPRRILVILDLNGTLLYRPSRRLPTKFVERPHARRFLAYCLDTFHLAVWSSARPDNVRHMLSQLLTPEQRKRCVVVWGRDRFGLSSEDYNARVQCYKRLTTVWDSAEVQASHPAADRGARWDQSNTVLVDDSPEKGRSEPHNILPIPEFSGVENEGVAVLPQVHDYLNLLCFQEDISRYMRQTPFVLDATHQLPTSPAESIG</sequence>
<dbReference type="InterPro" id="IPR050365">
    <property type="entry name" value="TIM50"/>
</dbReference>
<keyword evidence="1" id="KW-0653">Protein transport</keyword>
<dbReference type="OrthoDB" id="1711508at2759"/>
<proteinExistence type="inferred from homology"/>
<reference evidence="4 5" key="1">
    <citation type="journal article" date="2016" name="Sci. Rep.">
        <title>Insights into Adaptations to a Near-Obligate Nematode Endoparasitic Lifestyle from the Finished Genome of Drechmeria coniospora.</title>
        <authorList>
            <person name="Zhang L."/>
            <person name="Zhou Z."/>
            <person name="Guo Q."/>
            <person name="Fokkens L."/>
            <person name="Miskei M."/>
            <person name="Pocsi I."/>
            <person name="Zhang W."/>
            <person name="Chen M."/>
            <person name="Wang L."/>
            <person name="Sun Y."/>
            <person name="Donzelli B.G."/>
            <person name="Gibson D.M."/>
            <person name="Nelson D.R."/>
            <person name="Luo J.G."/>
            <person name="Rep M."/>
            <person name="Liu H."/>
            <person name="Yang S."/>
            <person name="Wang J."/>
            <person name="Krasnoff S.B."/>
            <person name="Xu Y."/>
            <person name="Molnar I."/>
            <person name="Lin M."/>
        </authorList>
    </citation>
    <scope>NUCLEOTIDE SEQUENCE [LARGE SCALE GENOMIC DNA]</scope>
    <source>
        <strain evidence="4 5">ARSEF 6962</strain>
    </source>
</reference>
<dbReference type="SUPFAM" id="SSF56784">
    <property type="entry name" value="HAD-like"/>
    <property type="match status" value="1"/>
</dbReference>
<dbReference type="Pfam" id="PF03031">
    <property type="entry name" value="NIF"/>
    <property type="match status" value="1"/>
</dbReference>
<comment type="function">
    <text evidence="1">Essential component of the TIM23 complex, a complex that mediates the translocation of transit peptide-containing proteins across the mitochondrial inner membrane.</text>
</comment>
<feature type="domain" description="FCP1 homology" evidence="3">
    <location>
        <begin position="152"/>
        <end position="322"/>
    </location>
</feature>
<accession>A0A151GI95</accession>